<gene>
    <name evidence="2" type="ORF">QC820_14540</name>
</gene>
<protein>
    <submittedName>
        <fullName evidence="2">Complex I NDUFA9 subunit family protein</fullName>
    </submittedName>
</protein>
<reference evidence="2 3" key="1">
    <citation type="submission" date="2023-04" db="EMBL/GenBank/DDBJ databases">
        <title>A long-awaited taxogenomic arrangement of the family Halomonadaceae.</title>
        <authorList>
            <person name="De La Haba R."/>
            <person name="Chuvochina M."/>
            <person name="Wittouck S."/>
            <person name="Arahal D.R."/>
            <person name="Sanchez-Porro C."/>
            <person name="Hugenholtz P."/>
            <person name="Ventosa A."/>
        </authorList>
    </citation>
    <scope>NUCLEOTIDE SEQUENCE [LARGE SCALE GENOMIC DNA]</scope>
    <source>
        <strain evidence="2 3">DSM 17332</strain>
    </source>
</reference>
<dbReference type="InterPro" id="IPR001509">
    <property type="entry name" value="Epimerase_deHydtase"/>
</dbReference>
<organism evidence="2 3">
    <name type="scientific">Halomonas mongoliensis</name>
    <dbReference type="NCBI Taxonomy" id="321265"/>
    <lineage>
        <taxon>Bacteria</taxon>
        <taxon>Pseudomonadati</taxon>
        <taxon>Pseudomonadota</taxon>
        <taxon>Gammaproteobacteria</taxon>
        <taxon>Oceanospirillales</taxon>
        <taxon>Halomonadaceae</taxon>
        <taxon>Halomonas</taxon>
    </lineage>
</organism>
<dbReference type="RefSeq" id="WP_309637448.1">
    <property type="nucleotide sequence ID" value="NZ_JARWAL010000014.1"/>
</dbReference>
<evidence type="ECO:0000313" key="2">
    <source>
        <dbReference type="EMBL" id="MDR5894029.1"/>
    </source>
</evidence>
<dbReference type="CDD" id="cd05271">
    <property type="entry name" value="NDUFA9_like_SDR_a"/>
    <property type="match status" value="1"/>
</dbReference>
<name>A0ABU1GPS5_9GAMM</name>
<dbReference type="SUPFAM" id="SSF51735">
    <property type="entry name" value="NAD(P)-binding Rossmann-fold domains"/>
    <property type="match status" value="1"/>
</dbReference>
<dbReference type="PANTHER" id="PTHR12126">
    <property type="entry name" value="NADH-UBIQUINONE OXIDOREDUCTASE 39 KDA SUBUNIT-RELATED"/>
    <property type="match status" value="1"/>
</dbReference>
<evidence type="ECO:0000259" key="1">
    <source>
        <dbReference type="Pfam" id="PF01370"/>
    </source>
</evidence>
<dbReference type="Proteomes" id="UP001252270">
    <property type="component" value="Unassembled WGS sequence"/>
</dbReference>
<dbReference type="PANTHER" id="PTHR12126:SF11">
    <property type="entry name" value="NADH DEHYDROGENASE [UBIQUINONE] 1 ALPHA SUBCOMPLEX SUBUNIT 9, MITOCHONDRIAL"/>
    <property type="match status" value="1"/>
</dbReference>
<dbReference type="InterPro" id="IPR051207">
    <property type="entry name" value="ComplexI_NDUFA9_subunit"/>
</dbReference>
<accession>A0ABU1GPS5</accession>
<dbReference type="EMBL" id="JARWAL010000014">
    <property type="protein sequence ID" value="MDR5894029.1"/>
    <property type="molecule type" value="Genomic_DNA"/>
</dbReference>
<feature type="domain" description="NAD-dependent epimerase/dehydratase" evidence="1">
    <location>
        <begin position="8"/>
        <end position="201"/>
    </location>
</feature>
<proteinExistence type="predicted"/>
<sequence length="305" mass="32555">MGEGLTTVFGGTGFLGGAIVRELVEAGRPVRIAARRPRLPDWLEPGDSVEAMACDVRDEGQVAAALAGSSAAINAVSLYVERPRAGLTFEAIHVEGARRLARLVREAGVTRLVHVSGIGASTASPSAYVRARGAGEHGVVDALPKAILLRPSVLFGPDDAFLSALVRLARLPAVPLFGRGETRLQPVHVDDVARAAVRLSGARALERRLFELGGPERLTYRQIVEQVLAHLACRRPLLPVPFFLWRLAALLLSPLPSPPLTRDQVILMQQDTLVGEDVGTFAELGIVPRTLHDSLPSALGARDRG</sequence>
<dbReference type="InterPro" id="IPR036291">
    <property type="entry name" value="NAD(P)-bd_dom_sf"/>
</dbReference>
<dbReference type="Gene3D" id="3.40.50.720">
    <property type="entry name" value="NAD(P)-binding Rossmann-like Domain"/>
    <property type="match status" value="1"/>
</dbReference>
<dbReference type="Pfam" id="PF01370">
    <property type="entry name" value="Epimerase"/>
    <property type="match status" value="1"/>
</dbReference>
<keyword evidence="3" id="KW-1185">Reference proteome</keyword>
<comment type="caution">
    <text evidence="2">The sequence shown here is derived from an EMBL/GenBank/DDBJ whole genome shotgun (WGS) entry which is preliminary data.</text>
</comment>
<evidence type="ECO:0000313" key="3">
    <source>
        <dbReference type="Proteomes" id="UP001252270"/>
    </source>
</evidence>